<dbReference type="OrthoDB" id="9804819at2"/>
<reference evidence="5 6" key="1">
    <citation type="submission" date="2018-01" db="EMBL/GenBank/DDBJ databases">
        <title>Genome sequence of the PGP bacterium Paenibacillus illinoisensis E3.</title>
        <authorList>
            <person name="Rolli E."/>
            <person name="Marasco R."/>
            <person name="Bessem C."/>
            <person name="Michoud G."/>
            <person name="Gaiarsa S."/>
            <person name="Borin S."/>
            <person name="Daffonchio D."/>
        </authorList>
    </citation>
    <scope>NUCLEOTIDE SEQUENCE [LARGE SCALE GENOMIC DNA]</scope>
    <source>
        <strain evidence="5 6">E3</strain>
    </source>
</reference>
<dbReference type="EMBL" id="PRLG01000032">
    <property type="protein sequence ID" value="PYY25748.1"/>
    <property type="molecule type" value="Genomic_DNA"/>
</dbReference>
<evidence type="ECO:0000256" key="3">
    <source>
        <dbReference type="ARBA" id="ARBA00022840"/>
    </source>
</evidence>
<organism evidence="5 6">
    <name type="scientific">Paenibacillus illinoisensis</name>
    <dbReference type="NCBI Taxonomy" id="59845"/>
    <lineage>
        <taxon>Bacteria</taxon>
        <taxon>Bacillati</taxon>
        <taxon>Bacillota</taxon>
        <taxon>Bacilli</taxon>
        <taxon>Bacillales</taxon>
        <taxon>Paenibacillaceae</taxon>
        <taxon>Paenibacillus</taxon>
    </lineage>
</organism>
<comment type="caution">
    <text evidence="5">The sequence shown here is derived from an EMBL/GenBank/DDBJ whole genome shotgun (WGS) entry which is preliminary data.</text>
</comment>
<dbReference type="GO" id="GO:0016887">
    <property type="term" value="F:ATP hydrolysis activity"/>
    <property type="evidence" value="ECO:0007669"/>
    <property type="project" value="InterPro"/>
</dbReference>
<sequence>MIDVRNLTFTYPGLREPTIQSMDFYIPKGEIFGFLGPSGAGKSTTQKILIGVLKGYQGTVQVADLELKDTGSDYYERIGVAFEFPNFYSKFTVLENLNLFRSLYTGRTVDPKRLLEQVGLEKATNLRVSQLSKGMKMRLNFCRALLNDPDILFLDEPTSGLDPVNAKLMKDLILEKKSEGKTVLITTHNMQAAEDICDRVAFIVDGQIKLIDSPRELKLRQGQQRIKIEYRKDGQLVHAVFPQHGLGENDSFLSLLKTHTIETIHSQEASLEQIFIEVTGRELT</sequence>
<dbReference type="Pfam" id="PF00005">
    <property type="entry name" value="ABC_tran"/>
    <property type="match status" value="1"/>
</dbReference>
<evidence type="ECO:0000313" key="6">
    <source>
        <dbReference type="Proteomes" id="UP000247459"/>
    </source>
</evidence>
<name>A0A2W0CD82_9BACL</name>
<accession>A0A2W0CD82</accession>
<evidence type="ECO:0000256" key="1">
    <source>
        <dbReference type="ARBA" id="ARBA00022448"/>
    </source>
</evidence>
<gene>
    <name evidence="5" type="ORF">PIL02S_06320</name>
</gene>
<dbReference type="InterPro" id="IPR017871">
    <property type="entry name" value="ABC_transporter-like_CS"/>
</dbReference>
<dbReference type="CDD" id="cd03230">
    <property type="entry name" value="ABC_DR_subfamily_A"/>
    <property type="match status" value="1"/>
</dbReference>
<dbReference type="PROSITE" id="PS50893">
    <property type="entry name" value="ABC_TRANSPORTER_2"/>
    <property type="match status" value="1"/>
</dbReference>
<evidence type="ECO:0000259" key="4">
    <source>
        <dbReference type="PROSITE" id="PS50893"/>
    </source>
</evidence>
<dbReference type="SUPFAM" id="SSF52540">
    <property type="entry name" value="P-loop containing nucleoside triphosphate hydrolases"/>
    <property type="match status" value="1"/>
</dbReference>
<dbReference type="InterPro" id="IPR003593">
    <property type="entry name" value="AAA+_ATPase"/>
</dbReference>
<keyword evidence="5" id="KW-0378">Hydrolase</keyword>
<dbReference type="SMART" id="SM00382">
    <property type="entry name" value="AAA"/>
    <property type="match status" value="1"/>
</dbReference>
<dbReference type="InterPro" id="IPR003439">
    <property type="entry name" value="ABC_transporter-like_ATP-bd"/>
</dbReference>
<dbReference type="Gene3D" id="3.40.50.300">
    <property type="entry name" value="P-loop containing nucleotide triphosphate hydrolases"/>
    <property type="match status" value="1"/>
</dbReference>
<protein>
    <submittedName>
        <fullName evidence="5">ABC transporter related protein</fullName>
        <ecNumber evidence="5">3.6.3.-</ecNumber>
    </submittedName>
</protein>
<dbReference type="GO" id="GO:0005524">
    <property type="term" value="F:ATP binding"/>
    <property type="evidence" value="ECO:0007669"/>
    <property type="project" value="UniProtKB-KW"/>
</dbReference>
<dbReference type="InterPro" id="IPR027417">
    <property type="entry name" value="P-loop_NTPase"/>
</dbReference>
<dbReference type="PANTHER" id="PTHR42711">
    <property type="entry name" value="ABC TRANSPORTER ATP-BINDING PROTEIN"/>
    <property type="match status" value="1"/>
</dbReference>
<evidence type="ECO:0000313" key="5">
    <source>
        <dbReference type="EMBL" id="PYY25748.1"/>
    </source>
</evidence>
<dbReference type="EC" id="3.6.3.-" evidence="5"/>
<dbReference type="PROSITE" id="PS00211">
    <property type="entry name" value="ABC_TRANSPORTER_1"/>
    <property type="match status" value="1"/>
</dbReference>
<keyword evidence="3" id="KW-0067">ATP-binding</keyword>
<dbReference type="RefSeq" id="WP_110822741.1">
    <property type="nucleotide sequence ID" value="NZ_PRLG01000032.1"/>
</dbReference>
<keyword evidence="2" id="KW-0547">Nucleotide-binding</keyword>
<dbReference type="InterPro" id="IPR050763">
    <property type="entry name" value="ABC_transporter_ATP-binding"/>
</dbReference>
<dbReference type="AlphaFoldDB" id="A0A2W0CD82"/>
<feature type="domain" description="ABC transporter" evidence="4">
    <location>
        <begin position="2"/>
        <end position="230"/>
    </location>
</feature>
<evidence type="ECO:0000256" key="2">
    <source>
        <dbReference type="ARBA" id="ARBA00022741"/>
    </source>
</evidence>
<dbReference type="Proteomes" id="UP000247459">
    <property type="component" value="Unassembled WGS sequence"/>
</dbReference>
<keyword evidence="1" id="KW-0813">Transport</keyword>
<proteinExistence type="predicted"/>
<dbReference type="PANTHER" id="PTHR42711:SF18">
    <property type="entry name" value="ABC TRANSPORTER, ATP-BINDING PROTEIN"/>
    <property type="match status" value="1"/>
</dbReference>